<protein>
    <submittedName>
        <fullName evidence="1">Uncharacterized protein</fullName>
    </submittedName>
</protein>
<gene>
    <name evidence="1" type="ORF">LCGC14_2808390</name>
</gene>
<name>A0A0F8Z7H4_9ZZZZ</name>
<comment type="caution">
    <text evidence="1">The sequence shown here is derived from an EMBL/GenBank/DDBJ whole genome shotgun (WGS) entry which is preliminary data.</text>
</comment>
<evidence type="ECO:0000313" key="1">
    <source>
        <dbReference type="EMBL" id="KKK81940.1"/>
    </source>
</evidence>
<proteinExistence type="predicted"/>
<reference evidence="1" key="1">
    <citation type="journal article" date="2015" name="Nature">
        <title>Complex archaea that bridge the gap between prokaryotes and eukaryotes.</title>
        <authorList>
            <person name="Spang A."/>
            <person name="Saw J.H."/>
            <person name="Jorgensen S.L."/>
            <person name="Zaremba-Niedzwiedzka K."/>
            <person name="Martijn J."/>
            <person name="Lind A.E."/>
            <person name="van Eijk R."/>
            <person name="Schleper C."/>
            <person name="Guy L."/>
            <person name="Ettema T.J."/>
        </authorList>
    </citation>
    <scope>NUCLEOTIDE SEQUENCE</scope>
</reference>
<sequence>MDKNSLESNWDPYLGKGGTHRKWGPGRVYIEQCQTFVVFHFTIGLCYE</sequence>
<organism evidence="1">
    <name type="scientific">marine sediment metagenome</name>
    <dbReference type="NCBI Taxonomy" id="412755"/>
    <lineage>
        <taxon>unclassified sequences</taxon>
        <taxon>metagenomes</taxon>
        <taxon>ecological metagenomes</taxon>
    </lineage>
</organism>
<dbReference type="AlphaFoldDB" id="A0A0F8Z7H4"/>
<accession>A0A0F8Z7H4</accession>
<dbReference type="EMBL" id="LAZR01052898">
    <property type="protein sequence ID" value="KKK81940.1"/>
    <property type="molecule type" value="Genomic_DNA"/>
</dbReference>